<proteinExistence type="predicted"/>
<feature type="region of interest" description="Disordered" evidence="1">
    <location>
        <begin position="1"/>
        <end position="66"/>
    </location>
</feature>
<protein>
    <recommendedName>
        <fullName evidence="4">PCI domain-containing protein</fullName>
    </recommendedName>
</protein>
<keyword evidence="3" id="KW-1185">Reference proteome</keyword>
<sequence>MASASRWRADYPATPTPSPRGRGRGRGRGQPQRVQSQESTPAPPSAMPFRASSRPPVTPQSSPSRRMVLMASVSRSGGIEKDGDDLKDEKVQEEYRVYIQGKLDAFWSKYVRRPDETDEQARQRVDAQENLLILFRKLREGIIASKRVDAFSDEVYASSLYLSILFDSPRNTSATVSVVLSYLRTRSPPQSQSLALVCLLERLVAPYPSQSDFHTSLAGIPPPCFPPECAERRWVRDLARYLRTGNYTRVERTVRRIPLLEDPLADKTVRHIVAALQTKARESAWRTIRTAYREVTLEVSGAWLLRSLFLVPVREDEGVDARMEGLGLEDVLEHWLEGESGKGNAVKKEGTGKWGLSRPR</sequence>
<dbReference type="Proteomes" id="UP000815677">
    <property type="component" value="Unassembled WGS sequence"/>
</dbReference>
<dbReference type="EMBL" id="DF845436">
    <property type="protein sequence ID" value="GAT49308.1"/>
    <property type="molecule type" value="Genomic_DNA"/>
</dbReference>
<evidence type="ECO:0000313" key="3">
    <source>
        <dbReference type="Proteomes" id="UP000815677"/>
    </source>
</evidence>
<evidence type="ECO:0000256" key="1">
    <source>
        <dbReference type="SAM" id="MobiDB-lite"/>
    </source>
</evidence>
<evidence type="ECO:0008006" key="4">
    <source>
        <dbReference type="Google" id="ProtNLM"/>
    </source>
</evidence>
<dbReference type="PANTHER" id="PTHR39398:SF1">
    <property type="entry name" value="CSN8_PSMD8_EIF3K DOMAIN-CONTAINING PROTEIN"/>
    <property type="match status" value="1"/>
</dbReference>
<organism evidence="2 3">
    <name type="scientific">Mycena chlorophos</name>
    <name type="common">Agaric fungus</name>
    <name type="synonym">Agaricus chlorophos</name>
    <dbReference type="NCBI Taxonomy" id="658473"/>
    <lineage>
        <taxon>Eukaryota</taxon>
        <taxon>Fungi</taxon>
        <taxon>Dikarya</taxon>
        <taxon>Basidiomycota</taxon>
        <taxon>Agaricomycotina</taxon>
        <taxon>Agaricomycetes</taxon>
        <taxon>Agaricomycetidae</taxon>
        <taxon>Agaricales</taxon>
        <taxon>Marasmiineae</taxon>
        <taxon>Mycenaceae</taxon>
        <taxon>Mycena</taxon>
    </lineage>
</organism>
<evidence type="ECO:0000313" key="2">
    <source>
        <dbReference type="EMBL" id="GAT49308.1"/>
    </source>
</evidence>
<gene>
    <name evidence="2" type="ORF">MCHLO_06631</name>
</gene>
<reference evidence="2" key="1">
    <citation type="submission" date="2014-09" db="EMBL/GenBank/DDBJ databases">
        <title>Genome sequence of the luminous mushroom Mycena chlorophos for searching fungal bioluminescence genes.</title>
        <authorList>
            <person name="Tanaka Y."/>
            <person name="Kasuga D."/>
            <person name="Oba Y."/>
            <person name="Hase S."/>
            <person name="Sato K."/>
            <person name="Oba Y."/>
            <person name="Sakakibara Y."/>
        </authorList>
    </citation>
    <scope>NUCLEOTIDE SEQUENCE</scope>
</reference>
<accession>A0ABQ0LDY0</accession>
<dbReference type="PANTHER" id="PTHR39398">
    <property type="entry name" value="YALI0F14311P"/>
    <property type="match status" value="1"/>
</dbReference>
<name>A0ABQ0LDY0_MYCCL</name>